<dbReference type="PANTHER" id="PTHR10671">
    <property type="entry name" value="EPITHELIAL MEMBRANE PROTEIN-RELATED"/>
    <property type="match status" value="1"/>
</dbReference>
<sequence length="174" mass="18697">MASLLADVPRMVIGGIIINALSLILHVIGFSTTYWYKPEDTGHFGLWKTCVPVRKGVPEKCFDNEDVLASLLNDNFKAARALECLALVSFVAALISAVLKVFVLKEQGIMNFVAGLLNLMAGGLTLIGVCVFATMQVFGDKPDASNFHYSFGLCIVGGIGGLISGIIFIIAWKK</sequence>
<dbReference type="InterPro" id="IPR050579">
    <property type="entry name" value="PMP-22/EMP/MP20-like"/>
</dbReference>
<proteinExistence type="predicted"/>
<keyword evidence="4 5" id="KW-0472">Membrane</keyword>
<evidence type="ECO:0000256" key="3">
    <source>
        <dbReference type="ARBA" id="ARBA00022989"/>
    </source>
</evidence>
<protein>
    <submittedName>
        <fullName evidence="6">Uncharacterized protein</fullName>
    </submittedName>
</protein>
<feature type="transmembrane region" description="Helical" evidence="5">
    <location>
        <begin position="116"/>
        <end position="138"/>
    </location>
</feature>
<dbReference type="AlphaFoldDB" id="A0A6J8EQG6"/>
<dbReference type="Proteomes" id="UP000507470">
    <property type="component" value="Unassembled WGS sequence"/>
</dbReference>
<dbReference type="GO" id="GO:0005886">
    <property type="term" value="C:plasma membrane"/>
    <property type="evidence" value="ECO:0007669"/>
    <property type="project" value="TreeGrafter"/>
</dbReference>
<dbReference type="Pfam" id="PF00822">
    <property type="entry name" value="PMP22_Claudin"/>
    <property type="match status" value="1"/>
</dbReference>
<comment type="subcellular location">
    <subcellularLocation>
        <location evidence="1">Membrane</location>
        <topology evidence="1">Multi-pass membrane protein</topology>
    </subcellularLocation>
</comment>
<keyword evidence="3 5" id="KW-1133">Transmembrane helix</keyword>
<dbReference type="InterPro" id="IPR004031">
    <property type="entry name" value="PMP22/EMP/MP20/Claudin"/>
</dbReference>
<evidence type="ECO:0000256" key="1">
    <source>
        <dbReference type="ARBA" id="ARBA00004141"/>
    </source>
</evidence>
<evidence type="ECO:0000256" key="4">
    <source>
        <dbReference type="ARBA" id="ARBA00023136"/>
    </source>
</evidence>
<name>A0A6J8EQG6_MYTCO</name>
<organism evidence="6 7">
    <name type="scientific">Mytilus coruscus</name>
    <name type="common">Sea mussel</name>
    <dbReference type="NCBI Taxonomy" id="42192"/>
    <lineage>
        <taxon>Eukaryota</taxon>
        <taxon>Metazoa</taxon>
        <taxon>Spiralia</taxon>
        <taxon>Lophotrochozoa</taxon>
        <taxon>Mollusca</taxon>
        <taxon>Bivalvia</taxon>
        <taxon>Autobranchia</taxon>
        <taxon>Pteriomorphia</taxon>
        <taxon>Mytilida</taxon>
        <taxon>Mytiloidea</taxon>
        <taxon>Mytilidae</taxon>
        <taxon>Mytilinae</taxon>
        <taxon>Mytilus</taxon>
    </lineage>
</organism>
<feature type="transmembrane region" description="Helical" evidence="5">
    <location>
        <begin position="12"/>
        <end position="36"/>
    </location>
</feature>
<evidence type="ECO:0000256" key="2">
    <source>
        <dbReference type="ARBA" id="ARBA00022692"/>
    </source>
</evidence>
<evidence type="ECO:0000313" key="7">
    <source>
        <dbReference type="Proteomes" id="UP000507470"/>
    </source>
</evidence>
<keyword evidence="2 5" id="KW-0812">Transmembrane</keyword>
<feature type="transmembrane region" description="Helical" evidence="5">
    <location>
        <begin position="150"/>
        <end position="172"/>
    </location>
</feature>
<dbReference type="EMBL" id="CACVKT020009675">
    <property type="protein sequence ID" value="CAC5422667.1"/>
    <property type="molecule type" value="Genomic_DNA"/>
</dbReference>
<feature type="transmembrane region" description="Helical" evidence="5">
    <location>
        <begin position="85"/>
        <end position="104"/>
    </location>
</feature>
<accession>A0A6J8EQG6</accession>
<dbReference type="PANTHER" id="PTHR10671:SF108">
    <property type="entry name" value="CLAUDIN FAMILY PROTEIN-RELATED"/>
    <property type="match status" value="1"/>
</dbReference>
<gene>
    <name evidence="6" type="ORF">MCOR_54704</name>
</gene>
<reference evidence="6 7" key="1">
    <citation type="submission" date="2020-06" db="EMBL/GenBank/DDBJ databases">
        <authorList>
            <person name="Li R."/>
            <person name="Bekaert M."/>
        </authorList>
    </citation>
    <scope>NUCLEOTIDE SEQUENCE [LARGE SCALE GENOMIC DNA]</scope>
    <source>
        <strain evidence="7">wild</strain>
    </source>
</reference>
<evidence type="ECO:0000313" key="6">
    <source>
        <dbReference type="EMBL" id="CAC5422667.1"/>
    </source>
</evidence>
<evidence type="ECO:0000256" key="5">
    <source>
        <dbReference type="SAM" id="Phobius"/>
    </source>
</evidence>
<keyword evidence="7" id="KW-1185">Reference proteome</keyword>
<dbReference type="OrthoDB" id="10354162at2759"/>
<dbReference type="Gene3D" id="1.20.140.150">
    <property type="match status" value="1"/>
</dbReference>